<sequence>MPPWLVIVLVVAVLVAAAVVLGRRKPAVRPARSDRPPDVIDDLLALRSRLAADSDNPNVRRRQAMERAGRPLPDDPATAELVAGVRDRYRVGTGPWADRAADTRRDLEAAGETGLRAAAWIVARSVADLRWEVTFWTENAGLPPAADTRAGIAQLDPSDPNPYNTLSGLHPRIHLVAAVGLLTEHPRAEVTGELTDLLELWFAYAERQYHLRDGDIEVLQALVRCYLASPGPTHPAFVVELAGQDVTRPVVNVGQSFSHVENGITYVDPVFHDDGTFDLSALARAATSR</sequence>
<keyword evidence="2" id="KW-1185">Reference proteome</keyword>
<dbReference type="RefSeq" id="WP_260195189.1">
    <property type="nucleotide sequence ID" value="NZ_JAFFZE010000024.1"/>
</dbReference>
<reference evidence="1 2" key="1">
    <citation type="submission" date="2021-02" db="EMBL/GenBank/DDBJ databases">
        <title>Actinophytocola xerophila sp. nov., isolated from soil of cotton cropping field.</title>
        <authorList>
            <person name="Huang R."/>
            <person name="Chen X."/>
            <person name="Ge X."/>
            <person name="Liu W."/>
        </authorList>
    </citation>
    <scope>NUCLEOTIDE SEQUENCE [LARGE SCALE GENOMIC DNA]</scope>
    <source>
        <strain evidence="1 2">S1-96</strain>
    </source>
</reference>
<accession>A0ABT2JHG0</accession>
<name>A0ABT2JHG0_9PSEU</name>
<comment type="caution">
    <text evidence="1">The sequence shown here is derived from an EMBL/GenBank/DDBJ whole genome shotgun (WGS) entry which is preliminary data.</text>
</comment>
<evidence type="ECO:0000313" key="2">
    <source>
        <dbReference type="Proteomes" id="UP001156441"/>
    </source>
</evidence>
<gene>
    <name evidence="1" type="ORF">JT362_29745</name>
</gene>
<organism evidence="1 2">
    <name type="scientific">Actinophytocola gossypii</name>
    <dbReference type="NCBI Taxonomy" id="2812003"/>
    <lineage>
        <taxon>Bacteria</taxon>
        <taxon>Bacillati</taxon>
        <taxon>Actinomycetota</taxon>
        <taxon>Actinomycetes</taxon>
        <taxon>Pseudonocardiales</taxon>
        <taxon>Pseudonocardiaceae</taxon>
    </lineage>
</organism>
<evidence type="ECO:0000313" key="1">
    <source>
        <dbReference type="EMBL" id="MCT2587315.1"/>
    </source>
</evidence>
<dbReference type="EMBL" id="JAFFZE010000024">
    <property type="protein sequence ID" value="MCT2587315.1"/>
    <property type="molecule type" value="Genomic_DNA"/>
</dbReference>
<dbReference type="Proteomes" id="UP001156441">
    <property type="component" value="Unassembled WGS sequence"/>
</dbReference>
<proteinExistence type="predicted"/>
<protein>
    <submittedName>
        <fullName evidence="1">Uncharacterized protein</fullName>
    </submittedName>
</protein>